<organism evidence="1 2">
    <name type="scientific">Hymenobacter mucosus</name>
    <dbReference type="NCBI Taxonomy" id="1411120"/>
    <lineage>
        <taxon>Bacteria</taxon>
        <taxon>Pseudomonadati</taxon>
        <taxon>Bacteroidota</taxon>
        <taxon>Cytophagia</taxon>
        <taxon>Cytophagales</taxon>
        <taxon>Hymenobacteraceae</taxon>
        <taxon>Hymenobacter</taxon>
    </lineage>
</organism>
<dbReference type="EMBL" id="FZNS01000005">
    <property type="protein sequence ID" value="SNR68307.1"/>
    <property type="molecule type" value="Genomic_DNA"/>
</dbReference>
<keyword evidence="2" id="KW-1185">Reference proteome</keyword>
<evidence type="ECO:0008006" key="3">
    <source>
        <dbReference type="Google" id="ProtNLM"/>
    </source>
</evidence>
<reference evidence="2" key="1">
    <citation type="submission" date="2017-06" db="EMBL/GenBank/DDBJ databases">
        <authorList>
            <person name="Varghese N."/>
            <person name="Submissions S."/>
        </authorList>
    </citation>
    <scope>NUCLEOTIDE SEQUENCE [LARGE SCALE GENOMIC DNA]</scope>
    <source>
        <strain evidence="2">DSM 28041</strain>
    </source>
</reference>
<protein>
    <recommendedName>
        <fullName evidence="3">SmpA / OmlA family protein</fullName>
    </recommendedName>
</protein>
<proteinExistence type="predicted"/>
<evidence type="ECO:0000313" key="1">
    <source>
        <dbReference type="EMBL" id="SNR68307.1"/>
    </source>
</evidence>
<dbReference type="AlphaFoldDB" id="A0A238YB06"/>
<accession>A0A238YB06</accession>
<sequence length="103" mass="11936">MRSGCVFGISHLLVLSTSEFQKDKWTSDINKRYEMVEDVQHSHRLVGLTQNEVTVLLSEPNYKGEEFWQYYIGMTPRLIPIDGDALSLQFSNGKVVRYLIHET</sequence>
<evidence type="ECO:0000313" key="2">
    <source>
        <dbReference type="Proteomes" id="UP000198310"/>
    </source>
</evidence>
<name>A0A238YB06_9BACT</name>
<gene>
    <name evidence="1" type="ORF">SAMN06269173_10599</name>
</gene>
<dbReference type="Proteomes" id="UP000198310">
    <property type="component" value="Unassembled WGS sequence"/>
</dbReference>